<evidence type="ECO:0000313" key="1">
    <source>
        <dbReference type="EMBL" id="PZP38141.1"/>
    </source>
</evidence>
<sequence length="155" mass="17119">KELYNLLKNLNSDGMDDVFPAVVKSVDKSSFTVDVDYQGNELGNVRLKALVGEAADEDGFVVFPAVDSVVLVKKVSAGLLAVWMVSEIESLVWKIGDKQYSVDKNGHRIANGDDTLLQVITMIIESVQKVIVFQGQNPDYMKLQKALDMVKTILK</sequence>
<protein>
    <submittedName>
        <fullName evidence="1">Uncharacterized protein</fullName>
    </submittedName>
</protein>
<comment type="caution">
    <text evidence="1">The sequence shown here is derived from an EMBL/GenBank/DDBJ whole genome shotgun (WGS) entry which is preliminary data.</text>
</comment>
<gene>
    <name evidence="1" type="ORF">DI598_21015</name>
</gene>
<dbReference type="EMBL" id="QFOI01000786">
    <property type="protein sequence ID" value="PZP38141.1"/>
    <property type="molecule type" value="Genomic_DNA"/>
</dbReference>
<evidence type="ECO:0000313" key="2">
    <source>
        <dbReference type="Proteomes" id="UP000249645"/>
    </source>
</evidence>
<reference evidence="1 2" key="1">
    <citation type="submission" date="2017-11" db="EMBL/GenBank/DDBJ databases">
        <title>Infants hospitalized years apart are colonized by the same room-sourced microbial strains.</title>
        <authorList>
            <person name="Brooks B."/>
            <person name="Olm M.R."/>
            <person name="Firek B.A."/>
            <person name="Baker R."/>
            <person name="Thomas B.C."/>
            <person name="Morowitz M.J."/>
            <person name="Banfield J.F."/>
        </authorList>
    </citation>
    <scope>NUCLEOTIDE SEQUENCE [LARGE SCALE GENOMIC DNA]</scope>
    <source>
        <strain evidence="1">S2_009_000_R2_76</strain>
    </source>
</reference>
<dbReference type="Proteomes" id="UP000249645">
    <property type="component" value="Unassembled WGS sequence"/>
</dbReference>
<accession>A0A2W5E1F0</accession>
<proteinExistence type="predicted"/>
<dbReference type="AlphaFoldDB" id="A0A2W5E1F0"/>
<name>A0A2W5E1F0_9SPHI</name>
<feature type="non-terminal residue" evidence="1">
    <location>
        <position position="1"/>
    </location>
</feature>
<organism evidence="1 2">
    <name type="scientific">Pseudopedobacter saltans</name>
    <dbReference type="NCBI Taxonomy" id="151895"/>
    <lineage>
        <taxon>Bacteria</taxon>
        <taxon>Pseudomonadati</taxon>
        <taxon>Bacteroidota</taxon>
        <taxon>Sphingobacteriia</taxon>
        <taxon>Sphingobacteriales</taxon>
        <taxon>Sphingobacteriaceae</taxon>
        <taxon>Pseudopedobacter</taxon>
    </lineage>
</organism>